<evidence type="ECO:0008006" key="5">
    <source>
        <dbReference type="Google" id="ProtNLM"/>
    </source>
</evidence>
<dbReference type="AlphaFoldDB" id="A0A1B1UCH3"/>
<sequence length="238" mass="24613">MFMKMNSAALGAALILLAGVANANAGLVSYSDFTSWSAAVPSKTSLAIPDPASGPYPGYDEFGSGTASVSYGGVLFETNIALGNGDFYNVGPTYEDSNGPLPVLSSQQQTVGVANILITLAAPVNAFALNFDTYDGVDDGTNYGAVVSFTLSNGQTLSKDSVGNVYDLQSFFGVVDDTPFKWVLLTTSDPVLSINALNFSAPVSAIPEPATWIMLILGFAGIGLMGGARLPARRARAS</sequence>
<feature type="chain" id="PRO_5008530355" description="PEP-CTERM protein-sorting domain-containing protein" evidence="2">
    <location>
        <begin position="24"/>
        <end position="238"/>
    </location>
</feature>
<keyword evidence="1" id="KW-0812">Transmembrane</keyword>
<proteinExistence type="predicted"/>
<feature type="transmembrane region" description="Helical" evidence="1">
    <location>
        <begin position="212"/>
        <end position="232"/>
    </location>
</feature>
<dbReference type="Proteomes" id="UP000092839">
    <property type="component" value="Chromosome"/>
</dbReference>
<name>A0A1B1UCH3_9BRAD</name>
<keyword evidence="4" id="KW-1185">Reference proteome</keyword>
<keyword evidence="1" id="KW-1133">Transmembrane helix</keyword>
<dbReference type="RefSeq" id="WP_065727719.1">
    <property type="nucleotide sequence ID" value="NZ_CP016428.1"/>
</dbReference>
<evidence type="ECO:0000313" key="3">
    <source>
        <dbReference type="EMBL" id="ANW00441.1"/>
    </source>
</evidence>
<gene>
    <name evidence="3" type="ORF">LMTR13_09960</name>
</gene>
<evidence type="ECO:0000256" key="2">
    <source>
        <dbReference type="SAM" id="SignalP"/>
    </source>
</evidence>
<dbReference type="OrthoDB" id="8232023at2"/>
<dbReference type="EMBL" id="CP016428">
    <property type="protein sequence ID" value="ANW00441.1"/>
    <property type="molecule type" value="Genomic_DNA"/>
</dbReference>
<feature type="signal peptide" evidence="2">
    <location>
        <begin position="1"/>
        <end position="23"/>
    </location>
</feature>
<keyword evidence="2" id="KW-0732">Signal</keyword>
<accession>A0A1B1UCH3</accession>
<evidence type="ECO:0000313" key="4">
    <source>
        <dbReference type="Proteomes" id="UP000092839"/>
    </source>
</evidence>
<protein>
    <recommendedName>
        <fullName evidence="5">PEP-CTERM protein-sorting domain-containing protein</fullName>
    </recommendedName>
</protein>
<evidence type="ECO:0000256" key="1">
    <source>
        <dbReference type="SAM" id="Phobius"/>
    </source>
</evidence>
<reference evidence="3 4" key="1">
    <citation type="submission" date="2016-07" db="EMBL/GenBank/DDBJ databases">
        <title>Complete genome sequence of Bradyrhizobium icense LMTR 13T, a potential inoculant strain isolated from lima bean (Phaseolus lunatus) in Peru.</title>
        <authorList>
            <person name="Ormeno-Orrillo E."/>
            <person name="Duran D."/>
            <person name="Rogel M.A."/>
            <person name="Rey L."/>
            <person name="Imperial J."/>
            <person name="Ruiz-Argueso T."/>
            <person name="Martinez-Romero E."/>
        </authorList>
    </citation>
    <scope>NUCLEOTIDE SEQUENCE [LARGE SCALE GENOMIC DNA]</scope>
    <source>
        <strain evidence="3 4">LMTR 13</strain>
    </source>
</reference>
<organism evidence="3 4">
    <name type="scientific">Bradyrhizobium icense</name>
    <dbReference type="NCBI Taxonomy" id="1274631"/>
    <lineage>
        <taxon>Bacteria</taxon>
        <taxon>Pseudomonadati</taxon>
        <taxon>Pseudomonadota</taxon>
        <taxon>Alphaproteobacteria</taxon>
        <taxon>Hyphomicrobiales</taxon>
        <taxon>Nitrobacteraceae</taxon>
        <taxon>Bradyrhizobium</taxon>
    </lineage>
</organism>
<dbReference type="KEGG" id="bic:LMTR13_09960"/>
<keyword evidence="1" id="KW-0472">Membrane</keyword>